<dbReference type="PANTHER" id="PTHR44267:SF1">
    <property type="entry name" value="WD REPEAT-CONTAINING PROTEIN 43"/>
    <property type="match status" value="1"/>
</dbReference>
<gene>
    <name evidence="7" type="ORF">D9757_002154</name>
</gene>
<keyword evidence="2" id="KW-0539">Nucleus</keyword>
<dbReference type="Gene3D" id="2.130.10.10">
    <property type="entry name" value="YVTN repeat-like/Quinoprotein amine dehydrogenase"/>
    <property type="match status" value="1"/>
</dbReference>
<dbReference type="Pfam" id="PF04003">
    <property type="entry name" value="Utp12"/>
    <property type="match status" value="1"/>
</dbReference>
<feature type="compositionally biased region" description="Acidic residues" evidence="5">
    <location>
        <begin position="724"/>
        <end position="741"/>
    </location>
</feature>
<feature type="repeat" description="WD" evidence="4">
    <location>
        <begin position="231"/>
        <end position="273"/>
    </location>
</feature>
<feature type="region of interest" description="Disordered" evidence="5">
    <location>
        <begin position="91"/>
        <end position="120"/>
    </location>
</feature>
<dbReference type="InterPro" id="IPR036322">
    <property type="entry name" value="WD40_repeat_dom_sf"/>
</dbReference>
<evidence type="ECO:0000313" key="8">
    <source>
        <dbReference type="Proteomes" id="UP000518752"/>
    </source>
</evidence>
<evidence type="ECO:0000256" key="1">
    <source>
        <dbReference type="ARBA" id="ARBA00004123"/>
    </source>
</evidence>
<dbReference type="InterPro" id="IPR001680">
    <property type="entry name" value="WD40_rpt"/>
</dbReference>
<dbReference type="GO" id="GO:0000462">
    <property type="term" value="P:maturation of SSU-rRNA from tricistronic rRNA transcript (SSU-rRNA, 5.8S rRNA, LSU-rRNA)"/>
    <property type="evidence" value="ECO:0007669"/>
    <property type="project" value="TreeGrafter"/>
</dbReference>
<evidence type="ECO:0000256" key="2">
    <source>
        <dbReference type="ARBA" id="ARBA00023242"/>
    </source>
</evidence>
<feature type="region of interest" description="Disordered" evidence="5">
    <location>
        <begin position="457"/>
        <end position="479"/>
    </location>
</feature>
<dbReference type="SUPFAM" id="SSF50978">
    <property type="entry name" value="WD40 repeat-like"/>
    <property type="match status" value="1"/>
</dbReference>
<dbReference type="InterPro" id="IPR007148">
    <property type="entry name" value="SSU_processome_Utp12"/>
</dbReference>
<protein>
    <recommendedName>
        <fullName evidence="6">Small-subunit processome Utp12 domain-containing protein</fullName>
    </recommendedName>
</protein>
<comment type="similarity">
    <text evidence="3">Belongs to the UTP5 family.</text>
</comment>
<evidence type="ECO:0000256" key="5">
    <source>
        <dbReference type="SAM" id="MobiDB-lite"/>
    </source>
</evidence>
<comment type="caution">
    <text evidence="7">The sequence shown here is derived from an EMBL/GenBank/DDBJ whole genome shotgun (WGS) entry which is preliminary data.</text>
</comment>
<reference evidence="7 8" key="1">
    <citation type="journal article" date="2020" name="ISME J.">
        <title>Uncovering the hidden diversity of litter-decomposition mechanisms in mushroom-forming fungi.</title>
        <authorList>
            <person name="Floudas D."/>
            <person name="Bentzer J."/>
            <person name="Ahren D."/>
            <person name="Johansson T."/>
            <person name="Persson P."/>
            <person name="Tunlid A."/>
        </authorList>
    </citation>
    <scope>NUCLEOTIDE SEQUENCE [LARGE SCALE GENOMIC DNA]</scope>
    <source>
        <strain evidence="7 8">CBS 406.79</strain>
    </source>
</reference>
<feature type="compositionally biased region" description="Acidic residues" evidence="5">
    <location>
        <begin position="656"/>
        <end position="684"/>
    </location>
</feature>
<dbReference type="EMBL" id="JAACJN010000005">
    <property type="protein sequence ID" value="KAF5392540.1"/>
    <property type="molecule type" value="Genomic_DNA"/>
</dbReference>
<feature type="compositionally biased region" description="Basic and acidic residues" evidence="5">
    <location>
        <begin position="646"/>
        <end position="655"/>
    </location>
</feature>
<dbReference type="InterPro" id="IPR015943">
    <property type="entry name" value="WD40/YVTN_repeat-like_dom_sf"/>
</dbReference>
<proteinExistence type="inferred from homology"/>
<keyword evidence="8" id="KW-1185">Reference proteome</keyword>
<dbReference type="SMART" id="SM00320">
    <property type="entry name" value="WD40"/>
    <property type="match status" value="3"/>
</dbReference>
<dbReference type="GO" id="GO:0032040">
    <property type="term" value="C:small-subunit processome"/>
    <property type="evidence" value="ECO:0007669"/>
    <property type="project" value="UniProtKB-ARBA"/>
</dbReference>
<feature type="region of interest" description="Disordered" evidence="5">
    <location>
        <begin position="1"/>
        <end position="26"/>
    </location>
</feature>
<name>A0A8H5MFG7_9AGAR</name>
<evidence type="ECO:0000313" key="7">
    <source>
        <dbReference type="EMBL" id="KAF5392540.1"/>
    </source>
</evidence>
<dbReference type="InterPro" id="IPR052414">
    <property type="entry name" value="U3_snoRNA-assoc_WDR"/>
</dbReference>
<organism evidence="7 8">
    <name type="scientific">Collybiopsis confluens</name>
    <dbReference type="NCBI Taxonomy" id="2823264"/>
    <lineage>
        <taxon>Eukaryota</taxon>
        <taxon>Fungi</taxon>
        <taxon>Dikarya</taxon>
        <taxon>Basidiomycota</taxon>
        <taxon>Agaricomycotina</taxon>
        <taxon>Agaricomycetes</taxon>
        <taxon>Agaricomycetidae</taxon>
        <taxon>Agaricales</taxon>
        <taxon>Marasmiineae</taxon>
        <taxon>Omphalotaceae</taxon>
        <taxon>Collybiopsis</taxon>
    </lineage>
</organism>
<dbReference type="PROSITE" id="PS50082">
    <property type="entry name" value="WD_REPEATS_2"/>
    <property type="match status" value="1"/>
</dbReference>
<comment type="subcellular location">
    <subcellularLocation>
        <location evidence="1">Nucleus</location>
    </subcellularLocation>
</comment>
<dbReference type="PANTHER" id="PTHR44267">
    <property type="entry name" value="WD REPEAT-CONTAINING PROTEIN 43"/>
    <property type="match status" value="1"/>
</dbReference>
<dbReference type="AlphaFoldDB" id="A0A8H5MFG7"/>
<accession>A0A8H5MFG7</accession>
<evidence type="ECO:0000259" key="6">
    <source>
        <dbReference type="Pfam" id="PF04003"/>
    </source>
</evidence>
<evidence type="ECO:0000256" key="3">
    <source>
        <dbReference type="ARBA" id="ARBA00038335"/>
    </source>
</evidence>
<feature type="region of interest" description="Disordered" evidence="5">
    <location>
        <begin position="631"/>
        <end position="741"/>
    </location>
</feature>
<feature type="domain" description="Small-subunit processome Utp12" evidence="6">
    <location>
        <begin position="506"/>
        <end position="621"/>
    </location>
</feature>
<evidence type="ECO:0000256" key="4">
    <source>
        <dbReference type="PROSITE-ProRule" id="PRU00221"/>
    </source>
</evidence>
<feature type="compositionally biased region" description="Acidic residues" evidence="5">
    <location>
        <begin position="691"/>
        <end position="717"/>
    </location>
</feature>
<keyword evidence="4" id="KW-0853">WD repeat</keyword>
<dbReference type="Proteomes" id="UP000518752">
    <property type="component" value="Unassembled WGS sequence"/>
</dbReference>
<dbReference type="OrthoDB" id="30195at2759"/>
<sequence length="741" mass="79446">MTSSDKPKKNRNKQNKSRPAATSSISQPVVEDAHYLTAFSSFSSTGKWFAYLSLAVDKHRLRVFDSLSGQSVAEHILHSARVSSLSWCHLSSSQSPSPSKKKRRKSQTHEQTQPPSETVALGLSDGSVLFFSPTHGKVTYTLSHSSSSSAILSVVEAEDSNIWTSSSDSTVRLWNPEKNEMLGSWKNDDRIPYSAMARTADSELLVASHSIRLLSTKSSASGKKPTEMVSFTGHASSIKCLQWETSLSRVVSMAESDRVVSVWQMPSDDSSTGRMVASVQLDSDAHHISLSSSTLLALSASGKIFVYPVPDELVPPASSNRTAHKLPTLLPRSTLSASSKGSTVPVVAASFVHGSSRKIHIARIVGGVKAVLNVVDCQDEDGNFISEVSIPDISPEAVAEARQSVPNKRYTESTAAVGSGIDLGQNEAMDGIDVQQGNLDIDLAELSLGQRLTVLSGGNPIQDDSGSEEPSSTKKQKSKNAFKDGLLVVPAASLTRTLIQALHSSDSKLMETCFAHSNASLIRNTVQRLPPQLAVPLISACVERLGRGARGVKGGGGGASSQRGTGLVTWIKTVLAIHGGHLMTLPDLVARLSGLHSTLTSRLTLQDSLLLLSGRLDMVLSQIEMRSSVAPAPITSHPGKPASKVKPVEKTHYVEGESEDEDEQMDVEVEVDSGNDDGEVEDIELGGSSQEESEKEDAADGDDDDEEDQEEDDDDADPTMNGFIDDEADEEFTEEEEDESE</sequence>